<dbReference type="EMBL" id="BOQP01000006">
    <property type="protein sequence ID" value="GIM69415.1"/>
    <property type="molecule type" value="Genomic_DNA"/>
</dbReference>
<accession>A0A919SCX0</accession>
<protein>
    <submittedName>
        <fullName evidence="2">Uncharacterized protein</fullName>
    </submittedName>
</protein>
<proteinExistence type="predicted"/>
<keyword evidence="1" id="KW-0812">Transmembrane</keyword>
<gene>
    <name evidence="2" type="ORF">Aco04nite_15240</name>
</gene>
<evidence type="ECO:0000313" key="3">
    <source>
        <dbReference type="Proteomes" id="UP000680865"/>
    </source>
</evidence>
<name>A0A919SCX0_9ACTN</name>
<feature type="transmembrane region" description="Helical" evidence="1">
    <location>
        <begin position="64"/>
        <end position="84"/>
    </location>
</feature>
<keyword evidence="3" id="KW-1185">Reference proteome</keyword>
<dbReference type="AlphaFoldDB" id="A0A919SCX0"/>
<comment type="caution">
    <text evidence="2">The sequence shown here is derived from an EMBL/GenBank/DDBJ whole genome shotgun (WGS) entry which is preliminary data.</text>
</comment>
<reference evidence="2" key="1">
    <citation type="submission" date="2021-03" db="EMBL/GenBank/DDBJ databases">
        <title>Whole genome shotgun sequence of Actinoplanes consettensis NBRC 14913.</title>
        <authorList>
            <person name="Komaki H."/>
            <person name="Tamura T."/>
        </authorList>
    </citation>
    <scope>NUCLEOTIDE SEQUENCE</scope>
    <source>
        <strain evidence="2">NBRC 14913</strain>
    </source>
</reference>
<sequence length="174" mass="18424">MTARGGSGALHLQVSKLLVGCIVLAIAATGALIVTLIVGFPRKPGPPPGTPGVMPGPPPDERPVAVLIVLTGLVVLAWLAALIVSARDLVLQRLSLAGEAPTAADPAQIRSLLAEVRTELAADREREWQAITERLLEYADQRETDGYLNGMRVATTGDPIEANVHPLRRPPSQR</sequence>
<evidence type="ECO:0000256" key="1">
    <source>
        <dbReference type="SAM" id="Phobius"/>
    </source>
</evidence>
<dbReference type="Proteomes" id="UP000680865">
    <property type="component" value="Unassembled WGS sequence"/>
</dbReference>
<keyword evidence="1" id="KW-1133">Transmembrane helix</keyword>
<dbReference type="RefSeq" id="WP_212996428.1">
    <property type="nucleotide sequence ID" value="NZ_BAAATW010000001.1"/>
</dbReference>
<feature type="transmembrane region" description="Helical" evidence="1">
    <location>
        <begin position="17"/>
        <end position="40"/>
    </location>
</feature>
<evidence type="ECO:0000313" key="2">
    <source>
        <dbReference type="EMBL" id="GIM69415.1"/>
    </source>
</evidence>
<organism evidence="2 3">
    <name type="scientific">Winogradskya consettensis</name>
    <dbReference type="NCBI Taxonomy" id="113560"/>
    <lineage>
        <taxon>Bacteria</taxon>
        <taxon>Bacillati</taxon>
        <taxon>Actinomycetota</taxon>
        <taxon>Actinomycetes</taxon>
        <taxon>Micromonosporales</taxon>
        <taxon>Micromonosporaceae</taxon>
        <taxon>Winogradskya</taxon>
    </lineage>
</organism>
<keyword evidence="1" id="KW-0472">Membrane</keyword>